<accession>A0ABQ5NIW9</accession>
<name>A0ABQ5NIW9_9BACI</name>
<organism evidence="1 2">
    <name type="scientific">Lysinibacillus piscis</name>
    <dbReference type="NCBI Taxonomy" id="2518931"/>
    <lineage>
        <taxon>Bacteria</taxon>
        <taxon>Bacillati</taxon>
        <taxon>Bacillota</taxon>
        <taxon>Bacilli</taxon>
        <taxon>Bacillales</taxon>
        <taxon>Bacillaceae</taxon>
        <taxon>Lysinibacillus</taxon>
    </lineage>
</organism>
<dbReference type="EMBL" id="BRZA01000002">
    <property type="protein sequence ID" value="GLC88223.1"/>
    <property type="molecule type" value="Genomic_DNA"/>
</dbReference>
<gene>
    <name evidence="1" type="ORF">LYSBPC_13500</name>
</gene>
<reference evidence="1" key="1">
    <citation type="submission" date="2022-08" db="EMBL/GenBank/DDBJ databases">
        <title>Draft genome sequence of Lysinibacillus sp. strain KH24.</title>
        <authorList>
            <person name="Kanbe H."/>
            <person name="Itoh H."/>
        </authorList>
    </citation>
    <scope>NUCLEOTIDE SEQUENCE</scope>
    <source>
        <strain evidence="1">KH24</strain>
    </source>
</reference>
<sequence>MPCNHQNECDCSSRTNSFPKIIALPCPVTPITPIDNTLGFGSLRGDTVGILTPTMTPIPFPIVGPLSKVSAVGNELVVENAGVYQITVSINSQATTEPDPFQSFFTVSITVNGSPIFLQGLAVFNVINRSSSTFVVQAELAAGDSIGASASAALTSPLAGYANRSLTVVQLSNS</sequence>
<evidence type="ECO:0000313" key="2">
    <source>
        <dbReference type="Proteomes" id="UP001065593"/>
    </source>
</evidence>
<comment type="caution">
    <text evidence="1">The sequence shown here is derived from an EMBL/GenBank/DDBJ whole genome shotgun (WGS) entry which is preliminary data.</text>
</comment>
<dbReference type="Gene3D" id="2.60.120.40">
    <property type="match status" value="1"/>
</dbReference>
<keyword evidence="2" id="KW-1185">Reference proteome</keyword>
<proteinExistence type="predicted"/>
<evidence type="ECO:0008006" key="3">
    <source>
        <dbReference type="Google" id="ProtNLM"/>
    </source>
</evidence>
<dbReference type="InterPro" id="IPR008983">
    <property type="entry name" value="Tumour_necrosis_fac-like_dom"/>
</dbReference>
<evidence type="ECO:0000313" key="1">
    <source>
        <dbReference type="EMBL" id="GLC88223.1"/>
    </source>
</evidence>
<protein>
    <recommendedName>
        <fullName evidence="3">Exosporium leader peptide</fullName>
    </recommendedName>
</protein>
<dbReference type="Proteomes" id="UP001065593">
    <property type="component" value="Unassembled WGS sequence"/>
</dbReference>
<dbReference type="RefSeq" id="WP_264987988.1">
    <property type="nucleotide sequence ID" value="NZ_BRZA01000002.1"/>
</dbReference>